<organism evidence="11 12">
    <name type="scientific">Parvularcula marina</name>
    <dbReference type="NCBI Taxonomy" id="2292771"/>
    <lineage>
        <taxon>Bacteria</taxon>
        <taxon>Pseudomonadati</taxon>
        <taxon>Pseudomonadota</taxon>
        <taxon>Alphaproteobacteria</taxon>
        <taxon>Parvularculales</taxon>
        <taxon>Parvularculaceae</taxon>
        <taxon>Parvularcula</taxon>
    </lineage>
</organism>
<evidence type="ECO:0000256" key="2">
    <source>
        <dbReference type="ARBA" id="ARBA00004651"/>
    </source>
</evidence>
<dbReference type="GO" id="GO:0005886">
    <property type="term" value="C:plasma membrane"/>
    <property type="evidence" value="ECO:0007669"/>
    <property type="project" value="UniProtKB-SubCell"/>
</dbReference>
<dbReference type="EC" id="2.7.13.3" evidence="3"/>
<dbReference type="OrthoDB" id="9785252at2"/>
<dbReference type="NCBIfam" id="NF033792">
    <property type="entry name" value="ActS_PrrB_HisK"/>
    <property type="match status" value="1"/>
</dbReference>
<evidence type="ECO:0000256" key="3">
    <source>
        <dbReference type="ARBA" id="ARBA00012438"/>
    </source>
</evidence>
<keyword evidence="4" id="KW-1003">Cell membrane</keyword>
<evidence type="ECO:0000259" key="10">
    <source>
        <dbReference type="PROSITE" id="PS50109"/>
    </source>
</evidence>
<dbReference type="SUPFAM" id="SSF55874">
    <property type="entry name" value="ATPase domain of HSP90 chaperone/DNA topoisomerase II/histidine kinase"/>
    <property type="match status" value="1"/>
</dbReference>
<evidence type="ECO:0000256" key="7">
    <source>
        <dbReference type="ARBA" id="ARBA00022777"/>
    </source>
</evidence>
<feature type="transmembrane region" description="Helical" evidence="9">
    <location>
        <begin position="128"/>
        <end position="146"/>
    </location>
</feature>
<proteinExistence type="predicted"/>
<feature type="domain" description="Histidine kinase" evidence="10">
    <location>
        <begin position="214"/>
        <end position="427"/>
    </location>
</feature>
<dbReference type="InParanoid" id="A0A371RIX7"/>
<feature type="transmembrane region" description="Helical" evidence="9">
    <location>
        <begin position="26"/>
        <end position="45"/>
    </location>
</feature>
<evidence type="ECO:0000256" key="4">
    <source>
        <dbReference type="ARBA" id="ARBA00022475"/>
    </source>
</evidence>
<evidence type="ECO:0000256" key="6">
    <source>
        <dbReference type="ARBA" id="ARBA00022741"/>
    </source>
</evidence>
<dbReference type="EMBL" id="QUQO01000001">
    <property type="protein sequence ID" value="RFB05403.1"/>
    <property type="molecule type" value="Genomic_DNA"/>
</dbReference>
<feature type="transmembrane region" description="Helical" evidence="9">
    <location>
        <begin position="51"/>
        <end position="71"/>
    </location>
</feature>
<protein>
    <recommendedName>
        <fullName evidence="3">histidine kinase</fullName>
        <ecNumber evidence="3">2.7.13.3</ecNumber>
    </recommendedName>
</protein>
<dbReference type="SUPFAM" id="SSF47384">
    <property type="entry name" value="Homodimeric domain of signal transducing histidine kinase"/>
    <property type="match status" value="1"/>
</dbReference>
<dbReference type="Pfam" id="PF02518">
    <property type="entry name" value="HATPase_c"/>
    <property type="match status" value="1"/>
</dbReference>
<dbReference type="Pfam" id="PF00512">
    <property type="entry name" value="HisKA"/>
    <property type="match status" value="1"/>
</dbReference>
<dbReference type="PANTHER" id="PTHR44936:SF10">
    <property type="entry name" value="SENSOR PROTEIN RSTB"/>
    <property type="match status" value="1"/>
</dbReference>
<dbReference type="SMART" id="SM00387">
    <property type="entry name" value="HATPase_c"/>
    <property type="match status" value="1"/>
</dbReference>
<dbReference type="InterPro" id="IPR036097">
    <property type="entry name" value="HisK_dim/P_sf"/>
</dbReference>
<dbReference type="InterPro" id="IPR003661">
    <property type="entry name" value="HisK_dim/P_dom"/>
</dbReference>
<gene>
    <name evidence="11" type="ORF">DX908_09130</name>
</gene>
<keyword evidence="5" id="KW-0808">Transferase</keyword>
<evidence type="ECO:0000256" key="5">
    <source>
        <dbReference type="ARBA" id="ARBA00022679"/>
    </source>
</evidence>
<keyword evidence="9" id="KW-0472">Membrane</keyword>
<dbReference type="Proteomes" id="UP000264589">
    <property type="component" value="Unassembled WGS sequence"/>
</dbReference>
<dbReference type="SMART" id="SM00388">
    <property type="entry name" value="HisKA"/>
    <property type="match status" value="1"/>
</dbReference>
<dbReference type="PANTHER" id="PTHR44936">
    <property type="entry name" value="SENSOR PROTEIN CREC"/>
    <property type="match status" value="1"/>
</dbReference>
<dbReference type="InterPro" id="IPR036890">
    <property type="entry name" value="HATPase_C_sf"/>
</dbReference>
<dbReference type="InterPro" id="IPR005467">
    <property type="entry name" value="His_kinase_dom"/>
</dbReference>
<name>A0A371RIX7_9PROT</name>
<accession>A0A371RIX7</accession>
<dbReference type="AlphaFoldDB" id="A0A371RIX7"/>
<dbReference type="FunCoup" id="A0A371RIX7">
    <property type="interactions" value="79"/>
</dbReference>
<keyword evidence="12" id="KW-1185">Reference proteome</keyword>
<evidence type="ECO:0000313" key="12">
    <source>
        <dbReference type="Proteomes" id="UP000264589"/>
    </source>
</evidence>
<dbReference type="CDD" id="cd00082">
    <property type="entry name" value="HisKA"/>
    <property type="match status" value="1"/>
</dbReference>
<dbReference type="GO" id="GO:0000155">
    <property type="term" value="F:phosphorelay sensor kinase activity"/>
    <property type="evidence" value="ECO:0007669"/>
    <property type="project" value="InterPro"/>
</dbReference>
<evidence type="ECO:0000256" key="1">
    <source>
        <dbReference type="ARBA" id="ARBA00000085"/>
    </source>
</evidence>
<reference evidence="11 12" key="1">
    <citation type="submission" date="2018-08" db="EMBL/GenBank/DDBJ databases">
        <title>Parvularcula sp. SM1705, isolated from surface water of the South Sea China.</title>
        <authorList>
            <person name="Sun L."/>
        </authorList>
    </citation>
    <scope>NUCLEOTIDE SEQUENCE [LARGE SCALE GENOMIC DNA]</scope>
    <source>
        <strain evidence="11 12">SM1705</strain>
    </source>
</reference>
<dbReference type="Gene3D" id="1.10.287.130">
    <property type="match status" value="1"/>
</dbReference>
<keyword evidence="8" id="KW-0067">ATP-binding</keyword>
<keyword evidence="9" id="KW-1133">Transmembrane helix</keyword>
<keyword evidence="9" id="KW-0812">Transmembrane</keyword>
<dbReference type="InterPro" id="IPR050980">
    <property type="entry name" value="2C_sensor_his_kinase"/>
</dbReference>
<evidence type="ECO:0000313" key="11">
    <source>
        <dbReference type="EMBL" id="RFB05403.1"/>
    </source>
</evidence>
<comment type="catalytic activity">
    <reaction evidence="1">
        <text>ATP + protein L-histidine = ADP + protein N-phospho-L-histidine.</text>
        <dbReference type="EC" id="2.7.13.3"/>
    </reaction>
</comment>
<sequence>MNSETSIEVAAMRPQSLIRQRTLTRLRWFAIAGQTVVTLFVQFVLKFDLPLIPIGLAILSSILVNLWVIRTKPLSNALTPNEIAAHLIFDTAQIGVVLGFAGGILNPFSVWLLLAPMLAAFALEKWRAYLVIGAVIAVLTITAIWHTPMPGGVTLPHIYIFGSWAALMLGVTFTAAYARQVAVAQSKLTTALEATQAVLSREERLTAVGGLAAAAAHELGTPLSTILVTAREMEGDLPDGPLKEDAQLLISQTQRCQKILMRLSDVGSSDDVRHAELTLEEMLHQAAKPFLNQEGPDVHFVFDPDSDLAPPERLKRQPAIIYGLRTLIENAVKFADKTLRISARWDQKELLVIIEDDGPGFPPDVLKRLGEPFARQGTTRYQTRRQGLGLGFFIAKTLLERTGATLCFGNGRRLPGAWVEISWPIANLYVKEKRDISVGKEKLKHDG</sequence>
<dbReference type="RefSeq" id="WP_116392035.1">
    <property type="nucleotide sequence ID" value="NZ_QUQO01000001.1"/>
</dbReference>
<dbReference type="InterPro" id="IPR003594">
    <property type="entry name" value="HATPase_dom"/>
</dbReference>
<comment type="subcellular location">
    <subcellularLocation>
        <location evidence="2">Cell membrane</location>
        <topology evidence="2">Multi-pass membrane protein</topology>
    </subcellularLocation>
</comment>
<dbReference type="Gene3D" id="3.30.565.10">
    <property type="entry name" value="Histidine kinase-like ATPase, C-terminal domain"/>
    <property type="match status" value="1"/>
</dbReference>
<comment type="caution">
    <text evidence="11">The sequence shown here is derived from an EMBL/GenBank/DDBJ whole genome shotgun (WGS) entry which is preliminary data.</text>
</comment>
<dbReference type="PROSITE" id="PS50109">
    <property type="entry name" value="HIS_KIN"/>
    <property type="match status" value="1"/>
</dbReference>
<feature type="transmembrane region" description="Helical" evidence="9">
    <location>
        <begin position="158"/>
        <end position="178"/>
    </location>
</feature>
<keyword evidence="6" id="KW-0547">Nucleotide-binding</keyword>
<dbReference type="GO" id="GO:0005524">
    <property type="term" value="F:ATP binding"/>
    <property type="evidence" value="ECO:0007669"/>
    <property type="project" value="UniProtKB-KW"/>
</dbReference>
<evidence type="ECO:0000256" key="8">
    <source>
        <dbReference type="ARBA" id="ARBA00022840"/>
    </source>
</evidence>
<dbReference type="InterPro" id="IPR047770">
    <property type="entry name" value="RegB"/>
</dbReference>
<keyword evidence="7 11" id="KW-0418">Kinase</keyword>
<evidence type="ECO:0000256" key="9">
    <source>
        <dbReference type="SAM" id="Phobius"/>
    </source>
</evidence>